<keyword evidence="3 7" id="KW-0202">Cytokine</keyword>
<gene>
    <name evidence="9" type="ORF">ACEWY4_007270</name>
</gene>
<comment type="subcellular location">
    <subcellularLocation>
        <location evidence="1">Secreted</location>
    </subcellularLocation>
</comment>
<evidence type="ECO:0000256" key="1">
    <source>
        <dbReference type="ARBA" id="ARBA00004613"/>
    </source>
</evidence>
<evidence type="ECO:0000256" key="6">
    <source>
        <dbReference type="ARBA" id="ARBA00023157"/>
    </source>
</evidence>
<evidence type="ECO:0000313" key="9">
    <source>
        <dbReference type="EMBL" id="KAL2098063.1"/>
    </source>
</evidence>
<dbReference type="InterPro" id="IPR009079">
    <property type="entry name" value="4_helix_cytokine-like_core"/>
</dbReference>
<name>A0ABD1KG67_9TELE</name>
<evidence type="ECO:0000256" key="7">
    <source>
        <dbReference type="RuleBase" id="RU003453"/>
    </source>
</evidence>
<feature type="signal peptide" evidence="8">
    <location>
        <begin position="1"/>
        <end position="24"/>
    </location>
</feature>
<proteinExistence type="inferred from homology"/>
<dbReference type="PANTHER" id="PTHR14356">
    <property type="entry name" value="INTERLEUKIN-15-RELATED"/>
    <property type="match status" value="1"/>
</dbReference>
<accession>A0ABD1KG67</accession>
<evidence type="ECO:0000256" key="5">
    <source>
        <dbReference type="ARBA" id="ARBA00022729"/>
    </source>
</evidence>
<dbReference type="GO" id="GO:0005125">
    <property type="term" value="F:cytokine activity"/>
    <property type="evidence" value="ECO:0007669"/>
    <property type="project" value="UniProtKB-KW"/>
</dbReference>
<evidence type="ECO:0000256" key="3">
    <source>
        <dbReference type="ARBA" id="ARBA00022514"/>
    </source>
</evidence>
<dbReference type="Gene3D" id="1.20.1250.70">
    <property type="entry name" value="Interleukin-15/Interleukin-21"/>
    <property type="match status" value="1"/>
</dbReference>
<dbReference type="AlphaFoldDB" id="A0ABD1KG67"/>
<sequence>MSSEVWNSFVILSYLSALLARVDASLLLEIKTVIPSKYHDSDAMLYTPSLDIIAKEKGCECFFMQCYLLELKVYHAEQGKHEDLRSTKKLLEMIKDISTTCTQCEAQPIANISTFSTSLREIIQRWESLPTNQVDSCFKLRDL</sequence>
<protein>
    <recommendedName>
        <fullName evidence="7">Interleukin</fullName>
    </recommendedName>
</protein>
<dbReference type="InterPro" id="IPR003443">
    <property type="entry name" value="IL-15/IL-21_fam"/>
</dbReference>
<organism evidence="9 10">
    <name type="scientific">Coilia grayii</name>
    <name type="common">Gray's grenadier anchovy</name>
    <dbReference type="NCBI Taxonomy" id="363190"/>
    <lineage>
        <taxon>Eukaryota</taxon>
        <taxon>Metazoa</taxon>
        <taxon>Chordata</taxon>
        <taxon>Craniata</taxon>
        <taxon>Vertebrata</taxon>
        <taxon>Euteleostomi</taxon>
        <taxon>Actinopterygii</taxon>
        <taxon>Neopterygii</taxon>
        <taxon>Teleostei</taxon>
        <taxon>Clupei</taxon>
        <taxon>Clupeiformes</taxon>
        <taxon>Clupeoidei</taxon>
        <taxon>Engraulidae</taxon>
        <taxon>Coilinae</taxon>
        <taxon>Coilia</taxon>
    </lineage>
</organism>
<dbReference type="SUPFAM" id="SSF47266">
    <property type="entry name" value="4-helical cytokines"/>
    <property type="match status" value="1"/>
</dbReference>
<dbReference type="EMBL" id="JBHFQA010000006">
    <property type="protein sequence ID" value="KAL2098063.1"/>
    <property type="molecule type" value="Genomic_DNA"/>
</dbReference>
<dbReference type="PANTHER" id="PTHR14356:SF3">
    <property type="entry name" value="INTERLEUKIN-15"/>
    <property type="match status" value="1"/>
</dbReference>
<reference evidence="9 10" key="1">
    <citation type="submission" date="2024-09" db="EMBL/GenBank/DDBJ databases">
        <title>A chromosome-level genome assembly of Gray's grenadier anchovy, Coilia grayii.</title>
        <authorList>
            <person name="Fu Z."/>
        </authorList>
    </citation>
    <scope>NUCLEOTIDE SEQUENCE [LARGE SCALE GENOMIC DNA]</scope>
    <source>
        <strain evidence="9">G4</strain>
        <tissue evidence="9">Muscle</tissue>
    </source>
</reference>
<comment type="similarity">
    <text evidence="2 7">Belongs to the IL-15/IL-21 family.</text>
</comment>
<evidence type="ECO:0000256" key="2">
    <source>
        <dbReference type="ARBA" id="ARBA00006050"/>
    </source>
</evidence>
<keyword evidence="10" id="KW-1185">Reference proteome</keyword>
<dbReference type="Proteomes" id="UP001591681">
    <property type="component" value="Unassembled WGS sequence"/>
</dbReference>
<keyword evidence="4" id="KW-0964">Secreted</keyword>
<dbReference type="Pfam" id="PF02372">
    <property type="entry name" value="IL15"/>
    <property type="match status" value="1"/>
</dbReference>
<dbReference type="GO" id="GO:0005615">
    <property type="term" value="C:extracellular space"/>
    <property type="evidence" value="ECO:0007669"/>
    <property type="project" value="UniProtKB-KW"/>
</dbReference>
<keyword evidence="5 8" id="KW-0732">Signal</keyword>
<keyword evidence="6" id="KW-1015">Disulfide bond</keyword>
<comment type="caution">
    <text evidence="9">The sequence shown here is derived from an EMBL/GenBank/DDBJ whole genome shotgun (WGS) entry which is preliminary data.</text>
</comment>
<evidence type="ECO:0000256" key="8">
    <source>
        <dbReference type="SAM" id="SignalP"/>
    </source>
</evidence>
<feature type="chain" id="PRO_5044833469" description="Interleukin" evidence="8">
    <location>
        <begin position="25"/>
        <end position="143"/>
    </location>
</feature>
<evidence type="ECO:0000256" key="4">
    <source>
        <dbReference type="ARBA" id="ARBA00022525"/>
    </source>
</evidence>
<evidence type="ECO:0000313" key="10">
    <source>
        <dbReference type="Proteomes" id="UP001591681"/>
    </source>
</evidence>